<dbReference type="Proteomes" id="UP001337655">
    <property type="component" value="Unassembled WGS sequence"/>
</dbReference>
<reference evidence="2 3" key="1">
    <citation type="submission" date="2023-08" db="EMBL/GenBank/DDBJ databases">
        <title>Black Yeasts Isolated from many extreme environments.</title>
        <authorList>
            <person name="Coleine C."/>
            <person name="Stajich J.E."/>
            <person name="Selbmann L."/>
        </authorList>
    </citation>
    <scope>NUCLEOTIDE SEQUENCE [LARGE SCALE GENOMIC DNA]</scope>
    <source>
        <strain evidence="2 3">CCFEE 5935</strain>
    </source>
</reference>
<dbReference type="EMBL" id="JAVRRT010000005">
    <property type="protein sequence ID" value="KAK5171746.1"/>
    <property type="molecule type" value="Genomic_DNA"/>
</dbReference>
<protein>
    <submittedName>
        <fullName evidence="2">Uncharacterized protein</fullName>
    </submittedName>
</protein>
<gene>
    <name evidence="2" type="ORF">LTR77_003382</name>
</gene>
<evidence type="ECO:0000256" key="1">
    <source>
        <dbReference type="SAM" id="MobiDB-lite"/>
    </source>
</evidence>
<proteinExistence type="predicted"/>
<dbReference type="RefSeq" id="XP_064660590.1">
    <property type="nucleotide sequence ID" value="XM_064800639.1"/>
</dbReference>
<name>A0AAV9PGF9_9PEZI</name>
<feature type="region of interest" description="Disordered" evidence="1">
    <location>
        <begin position="55"/>
        <end position="80"/>
    </location>
</feature>
<dbReference type="GeneID" id="89924729"/>
<sequence length="95" mass="9571">MFAGMIASHAEATKALRGKAGNTLAAAAAATAHTGLSATSTSDIDINTGAIRMDSKRASFSNSPNSGKGSAHGKLGGHDERCLPGLDERWFGAIG</sequence>
<accession>A0AAV9PGF9</accession>
<comment type="caution">
    <text evidence="2">The sequence shown here is derived from an EMBL/GenBank/DDBJ whole genome shotgun (WGS) entry which is preliminary data.</text>
</comment>
<feature type="compositionally biased region" description="Polar residues" evidence="1">
    <location>
        <begin position="58"/>
        <end position="68"/>
    </location>
</feature>
<organism evidence="2 3">
    <name type="scientific">Saxophila tyrrhenica</name>
    <dbReference type="NCBI Taxonomy" id="1690608"/>
    <lineage>
        <taxon>Eukaryota</taxon>
        <taxon>Fungi</taxon>
        <taxon>Dikarya</taxon>
        <taxon>Ascomycota</taxon>
        <taxon>Pezizomycotina</taxon>
        <taxon>Dothideomycetes</taxon>
        <taxon>Dothideomycetidae</taxon>
        <taxon>Mycosphaerellales</taxon>
        <taxon>Extremaceae</taxon>
        <taxon>Saxophila</taxon>
    </lineage>
</organism>
<evidence type="ECO:0000313" key="3">
    <source>
        <dbReference type="Proteomes" id="UP001337655"/>
    </source>
</evidence>
<keyword evidence="3" id="KW-1185">Reference proteome</keyword>
<evidence type="ECO:0000313" key="2">
    <source>
        <dbReference type="EMBL" id="KAK5171746.1"/>
    </source>
</evidence>
<dbReference type="AlphaFoldDB" id="A0AAV9PGF9"/>